<name>A0AAJ5F2B5_9DEIO</name>
<accession>A0AAJ5F2B5</accession>
<comment type="caution">
    <text evidence="1">The sequence shown here is derived from an EMBL/GenBank/DDBJ whole genome shotgun (WGS) entry which is preliminary data.</text>
</comment>
<protein>
    <submittedName>
        <fullName evidence="1">Uncharacterized protein</fullName>
    </submittedName>
</protein>
<sequence>MGGHPPFFHLQSAAARGILTRPPYAPLGMKALRAPLLTLLALGGGAMLDRTAASPSVPALPVGWQGRLGALLPQPGQTVQLMEQRASLAFVELQQRVTTVGGSRDALRALMFSAAKGEPLEYDERLGITQEEFRRYVVFPSVLAPTGKTARLNVVREGNRLKFGDTPGLNGVLRGLVLDLGTGELHTPEGFGSKPRPVPPSTAPDRTIDIRGGFEWNVKGNSPVTQNGVKGQLQLLQLAGNQVILKYYRFSMLRGVTSEGSIILSYTR</sequence>
<evidence type="ECO:0000313" key="2">
    <source>
        <dbReference type="Proteomes" id="UP000308000"/>
    </source>
</evidence>
<proteinExistence type="predicted"/>
<organism evidence="1 2">
    <name type="scientific">Deinococcus metallilatus</name>
    <dbReference type="NCBI Taxonomy" id="1211322"/>
    <lineage>
        <taxon>Bacteria</taxon>
        <taxon>Thermotogati</taxon>
        <taxon>Deinococcota</taxon>
        <taxon>Deinococci</taxon>
        <taxon>Deinococcales</taxon>
        <taxon>Deinococcaceae</taxon>
        <taxon>Deinococcus</taxon>
    </lineage>
</organism>
<evidence type="ECO:0000313" key="1">
    <source>
        <dbReference type="EMBL" id="TLK23268.1"/>
    </source>
</evidence>
<reference evidence="1 2" key="1">
    <citation type="submission" date="2019-04" db="EMBL/GenBank/DDBJ databases">
        <title>Deinococcus metalilatus MA1002 mutant No.5.</title>
        <authorList>
            <person name="Park W."/>
            <person name="Park C."/>
        </authorList>
    </citation>
    <scope>NUCLEOTIDE SEQUENCE [LARGE SCALE GENOMIC DNA]</scope>
    <source>
        <strain evidence="1 2">MA1002-m5</strain>
    </source>
</reference>
<dbReference type="AlphaFoldDB" id="A0AAJ5F2B5"/>
<dbReference type="Proteomes" id="UP000308000">
    <property type="component" value="Unassembled WGS sequence"/>
</dbReference>
<dbReference type="EMBL" id="VBRC01000013">
    <property type="protein sequence ID" value="TLK23268.1"/>
    <property type="molecule type" value="Genomic_DNA"/>
</dbReference>
<gene>
    <name evidence="1" type="ORF">FCS05_16155</name>
</gene>